<evidence type="ECO:0000256" key="5">
    <source>
        <dbReference type="ARBA" id="ARBA00023040"/>
    </source>
</evidence>
<protein>
    <recommendedName>
        <fullName evidence="10">G-protein coupled receptors family 1 profile domain-containing protein</fullName>
    </recommendedName>
</protein>
<evidence type="ECO:0000256" key="7">
    <source>
        <dbReference type="ARBA" id="ARBA00023170"/>
    </source>
</evidence>
<dbReference type="OMA" id="IADFFLM"/>
<dbReference type="InParanoid" id="A0A6I8NYC8"/>
<evidence type="ECO:0000259" key="10">
    <source>
        <dbReference type="PROSITE" id="PS50262"/>
    </source>
</evidence>
<evidence type="ECO:0000256" key="1">
    <source>
        <dbReference type="ARBA" id="ARBA00004651"/>
    </source>
</evidence>
<dbReference type="InterPro" id="IPR017452">
    <property type="entry name" value="GPCR_Rhodpsn_7TM"/>
</dbReference>
<accession>A0A6I8NYC8</accession>
<dbReference type="Proteomes" id="UP000002279">
    <property type="component" value="Chromosome 7"/>
</dbReference>
<keyword evidence="12" id="KW-1185">Reference proteome</keyword>
<evidence type="ECO:0000313" key="11">
    <source>
        <dbReference type="Ensembl" id="ENSOANP00000045867.1"/>
    </source>
</evidence>
<dbReference type="GO" id="GO:0004930">
    <property type="term" value="F:G protein-coupled receptor activity"/>
    <property type="evidence" value="ECO:0007669"/>
    <property type="project" value="UniProtKB-KW"/>
</dbReference>
<proteinExistence type="predicted"/>
<dbReference type="PROSITE" id="PS50262">
    <property type="entry name" value="G_PROTEIN_RECEP_F1_2"/>
    <property type="match status" value="1"/>
</dbReference>
<evidence type="ECO:0000256" key="3">
    <source>
        <dbReference type="ARBA" id="ARBA00022692"/>
    </source>
</evidence>
<evidence type="ECO:0000256" key="6">
    <source>
        <dbReference type="ARBA" id="ARBA00023136"/>
    </source>
</evidence>
<dbReference type="Gene3D" id="1.20.1070.10">
    <property type="entry name" value="Rhodopsin 7-helix transmembrane proteins"/>
    <property type="match status" value="1"/>
</dbReference>
<keyword evidence="6 9" id="KW-0472">Membrane</keyword>
<dbReference type="PANTHER" id="PTHR24247:SF199">
    <property type="entry name" value="HISTAMINE H4 RECEPTOR"/>
    <property type="match status" value="1"/>
</dbReference>
<keyword evidence="3 9" id="KW-0812">Transmembrane</keyword>
<reference evidence="11" key="3">
    <citation type="submission" date="2025-09" db="UniProtKB">
        <authorList>
            <consortium name="Ensembl"/>
        </authorList>
    </citation>
    <scope>IDENTIFICATION</scope>
    <source>
        <strain evidence="11">Glennie</strain>
    </source>
</reference>
<evidence type="ECO:0000256" key="2">
    <source>
        <dbReference type="ARBA" id="ARBA00022475"/>
    </source>
</evidence>
<dbReference type="PANTHER" id="PTHR24247">
    <property type="entry name" value="5-HYDROXYTRYPTAMINE RECEPTOR"/>
    <property type="match status" value="1"/>
</dbReference>
<comment type="subcellular location">
    <subcellularLocation>
        <location evidence="1">Cell membrane</location>
        <topology evidence="1">Multi-pass membrane protein</topology>
    </subcellularLocation>
</comment>
<reference evidence="11 12" key="1">
    <citation type="journal article" date="2008" name="Nature">
        <title>Genome analysis of the platypus reveals unique signatures of evolution.</title>
        <authorList>
            <person name="Warren W.C."/>
            <person name="Hillier L.W."/>
            <person name="Marshall Graves J.A."/>
            <person name="Birney E."/>
            <person name="Ponting C.P."/>
            <person name="Grutzner F."/>
            <person name="Belov K."/>
            <person name="Miller W."/>
            <person name="Clarke L."/>
            <person name="Chinwalla A.T."/>
            <person name="Yang S.P."/>
            <person name="Heger A."/>
            <person name="Locke D.P."/>
            <person name="Miethke P."/>
            <person name="Waters P.D."/>
            <person name="Veyrunes F."/>
            <person name="Fulton L."/>
            <person name="Fulton B."/>
            <person name="Graves T."/>
            <person name="Wallis J."/>
            <person name="Puente X.S."/>
            <person name="Lopez-Otin C."/>
            <person name="Ordonez G.R."/>
            <person name="Eichler E.E."/>
            <person name="Chen L."/>
            <person name="Cheng Z."/>
            <person name="Deakin J.E."/>
            <person name="Alsop A."/>
            <person name="Thompson K."/>
            <person name="Kirby P."/>
            <person name="Papenfuss A.T."/>
            <person name="Wakefield M.J."/>
            <person name="Olender T."/>
            <person name="Lancet D."/>
            <person name="Huttley G.A."/>
            <person name="Smit A.F."/>
            <person name="Pask A."/>
            <person name="Temple-Smith P."/>
            <person name="Batzer M.A."/>
            <person name="Walker J.A."/>
            <person name="Konkel M.K."/>
            <person name="Harris R.S."/>
            <person name="Whittington C.M."/>
            <person name="Wong E.S."/>
            <person name="Gemmell N.J."/>
            <person name="Buschiazzo E."/>
            <person name="Vargas Jentzsch I.M."/>
            <person name="Merkel A."/>
            <person name="Schmitz J."/>
            <person name="Zemann A."/>
            <person name="Churakov G."/>
            <person name="Kriegs J.O."/>
            <person name="Brosius J."/>
            <person name="Murchison E.P."/>
            <person name="Sachidanandam R."/>
            <person name="Smith C."/>
            <person name="Hannon G.J."/>
            <person name="Tsend-Ayush E."/>
            <person name="McMillan D."/>
            <person name="Attenborough R."/>
            <person name="Rens W."/>
            <person name="Ferguson-Smith M."/>
            <person name="Lefevre C.M."/>
            <person name="Sharp J.A."/>
            <person name="Nicholas K.R."/>
            <person name="Ray D.A."/>
            <person name="Kube M."/>
            <person name="Reinhardt R."/>
            <person name="Pringle T.H."/>
            <person name="Taylor J."/>
            <person name="Jones R.C."/>
            <person name="Nixon B."/>
            <person name="Dacheux J.L."/>
            <person name="Niwa H."/>
            <person name="Sekita Y."/>
            <person name="Huang X."/>
            <person name="Stark A."/>
            <person name="Kheradpour P."/>
            <person name="Kellis M."/>
            <person name="Flicek P."/>
            <person name="Chen Y."/>
            <person name="Webber C."/>
            <person name="Hardison R."/>
            <person name="Nelson J."/>
            <person name="Hallsworth-Pepin K."/>
            <person name="Delehaunty K."/>
            <person name="Markovic C."/>
            <person name="Minx P."/>
            <person name="Feng Y."/>
            <person name="Kremitzki C."/>
            <person name="Mitreva M."/>
            <person name="Glasscock J."/>
            <person name="Wylie T."/>
            <person name="Wohldmann P."/>
            <person name="Thiru P."/>
            <person name="Nhan M.N."/>
            <person name="Pohl C.S."/>
            <person name="Smith S.M."/>
            <person name="Hou S."/>
            <person name="Nefedov M."/>
            <person name="de Jong P.J."/>
            <person name="Renfree M.B."/>
            <person name="Mardis E.R."/>
            <person name="Wilson R.K."/>
        </authorList>
    </citation>
    <scope>NUCLEOTIDE SEQUENCE [LARGE SCALE GENOMIC DNA]</scope>
    <source>
        <strain evidence="11 12">Glennie</strain>
    </source>
</reference>
<name>A0A6I8NYC8_ORNAN</name>
<sequence>MTSPDKNIKFSLGTSVILGPLMILLALLRVLCNTFVIIGFMVDKELRHRSNYFFLSLAISDFLVGK</sequence>
<dbReference type="GO" id="GO:0005886">
    <property type="term" value="C:plasma membrane"/>
    <property type="evidence" value="ECO:0007669"/>
    <property type="project" value="UniProtKB-SubCell"/>
</dbReference>
<dbReference type="PRINTS" id="PR00237">
    <property type="entry name" value="GPCRRHODOPSN"/>
</dbReference>
<dbReference type="SUPFAM" id="SSF81321">
    <property type="entry name" value="Family A G protein-coupled receptor-like"/>
    <property type="match status" value="1"/>
</dbReference>
<dbReference type="InterPro" id="IPR000276">
    <property type="entry name" value="GPCR_Rhodpsn"/>
</dbReference>
<dbReference type="AlphaFoldDB" id="A0A6I8NYC8"/>
<organism evidence="11 12">
    <name type="scientific">Ornithorhynchus anatinus</name>
    <name type="common">Duckbill platypus</name>
    <dbReference type="NCBI Taxonomy" id="9258"/>
    <lineage>
        <taxon>Eukaryota</taxon>
        <taxon>Metazoa</taxon>
        <taxon>Chordata</taxon>
        <taxon>Craniata</taxon>
        <taxon>Vertebrata</taxon>
        <taxon>Euteleostomi</taxon>
        <taxon>Mammalia</taxon>
        <taxon>Monotremata</taxon>
        <taxon>Ornithorhynchidae</taxon>
        <taxon>Ornithorhynchus</taxon>
    </lineage>
</organism>
<keyword evidence="4 9" id="KW-1133">Transmembrane helix</keyword>
<dbReference type="Ensembl" id="ENSOANT00000057463.1">
    <property type="protein sequence ID" value="ENSOANP00000045867.1"/>
    <property type="gene ID" value="ENSOANG00000039243.1"/>
</dbReference>
<feature type="domain" description="G-protein coupled receptors family 1 profile" evidence="10">
    <location>
        <begin position="32"/>
        <end position="66"/>
    </location>
</feature>
<keyword evidence="7" id="KW-0675">Receptor</keyword>
<keyword evidence="5" id="KW-0297">G-protein coupled receptor</keyword>
<evidence type="ECO:0000256" key="8">
    <source>
        <dbReference type="ARBA" id="ARBA00023224"/>
    </source>
</evidence>
<dbReference type="GeneTree" id="ENSGT01140000285027"/>
<evidence type="ECO:0000313" key="12">
    <source>
        <dbReference type="Proteomes" id="UP000002279"/>
    </source>
</evidence>
<evidence type="ECO:0000256" key="9">
    <source>
        <dbReference type="SAM" id="Phobius"/>
    </source>
</evidence>
<keyword evidence="2" id="KW-1003">Cell membrane</keyword>
<evidence type="ECO:0000256" key="4">
    <source>
        <dbReference type="ARBA" id="ARBA00022989"/>
    </source>
</evidence>
<keyword evidence="8" id="KW-0807">Transducer</keyword>
<feature type="transmembrane region" description="Helical" evidence="9">
    <location>
        <begin position="20"/>
        <end position="42"/>
    </location>
</feature>
<reference evidence="11" key="2">
    <citation type="submission" date="2025-08" db="UniProtKB">
        <authorList>
            <consortium name="Ensembl"/>
        </authorList>
    </citation>
    <scope>IDENTIFICATION</scope>
    <source>
        <strain evidence="11">Glennie</strain>
    </source>
</reference>